<evidence type="ECO:0000256" key="5">
    <source>
        <dbReference type="PIRSR" id="PIRSR601211-2"/>
    </source>
</evidence>
<accession>A0A1I7YNK4</accession>
<dbReference type="GO" id="GO:0016042">
    <property type="term" value="P:lipid catabolic process"/>
    <property type="evidence" value="ECO:0007669"/>
    <property type="project" value="InterPro"/>
</dbReference>
<evidence type="ECO:0000259" key="9">
    <source>
        <dbReference type="SMART" id="SM00085"/>
    </source>
</evidence>
<dbReference type="Gene3D" id="1.20.90.10">
    <property type="entry name" value="Phospholipase A2 domain"/>
    <property type="match status" value="1"/>
</dbReference>
<evidence type="ECO:0000313" key="10">
    <source>
        <dbReference type="Proteomes" id="UP000095287"/>
    </source>
</evidence>
<feature type="disulfide bond" evidence="6">
    <location>
        <begin position="81"/>
        <end position="129"/>
    </location>
</feature>
<dbReference type="Pfam" id="PF00068">
    <property type="entry name" value="Phospholip_A2_1"/>
    <property type="match status" value="1"/>
</dbReference>
<dbReference type="Proteomes" id="UP000095287">
    <property type="component" value="Unplaced"/>
</dbReference>
<evidence type="ECO:0000256" key="1">
    <source>
        <dbReference type="ARBA" id="ARBA00004613"/>
    </source>
</evidence>
<dbReference type="EC" id="3.1.1.4" evidence="8"/>
<feature type="binding site" evidence="5">
    <location>
        <position position="62"/>
    </location>
    <ligand>
        <name>Ca(2+)</name>
        <dbReference type="ChEBI" id="CHEBI:29108"/>
    </ligand>
</feature>
<evidence type="ECO:0000313" key="11">
    <source>
        <dbReference type="WBParaSite" id="L893_g18146.t1"/>
    </source>
</evidence>
<keyword evidence="8" id="KW-0732">Signal</keyword>
<feature type="disulfide bond" evidence="6">
    <location>
        <begin position="59"/>
        <end position="75"/>
    </location>
</feature>
<dbReference type="PANTHER" id="PTHR11716:SF107">
    <property type="entry name" value="PHOSPHOLIPASE A2"/>
    <property type="match status" value="1"/>
</dbReference>
<dbReference type="PROSITE" id="PS00118">
    <property type="entry name" value="PA2_HIS"/>
    <property type="match status" value="1"/>
</dbReference>
<dbReference type="GO" id="GO:0050482">
    <property type="term" value="P:arachidonate secretion"/>
    <property type="evidence" value="ECO:0007669"/>
    <property type="project" value="InterPro"/>
</dbReference>
<dbReference type="GO" id="GO:0005576">
    <property type="term" value="C:extracellular region"/>
    <property type="evidence" value="ECO:0007669"/>
    <property type="project" value="UniProtKB-SubCell"/>
</dbReference>
<feature type="disulfide bond" evidence="6">
    <location>
        <begin position="91"/>
        <end position="122"/>
    </location>
</feature>
<dbReference type="InterPro" id="IPR036444">
    <property type="entry name" value="PLipase_A2_dom_sf"/>
</dbReference>
<feature type="domain" description="Phospholipase A2-like central" evidence="9">
    <location>
        <begin position="33"/>
        <end position="158"/>
    </location>
</feature>
<feature type="active site" evidence="4">
    <location>
        <position position="130"/>
    </location>
</feature>
<dbReference type="GO" id="GO:0006644">
    <property type="term" value="P:phospholipid metabolic process"/>
    <property type="evidence" value="ECO:0007669"/>
    <property type="project" value="InterPro"/>
</dbReference>
<feature type="chain" id="PRO_5009029968" description="Phospholipase A2" evidence="8">
    <location>
        <begin position="21"/>
        <end position="163"/>
    </location>
</feature>
<dbReference type="PANTHER" id="PTHR11716">
    <property type="entry name" value="PHOSPHOLIPASE A2 FAMILY MEMBER"/>
    <property type="match status" value="1"/>
</dbReference>
<evidence type="ECO:0000256" key="8">
    <source>
        <dbReference type="RuleBase" id="RU361236"/>
    </source>
</evidence>
<sequence length="163" mass="18227">MSVRIVLLSVLFLCPLIALGQDVEKKETPKLGSVLNLNSMAQCALNRTALLYNNYGCFCGMGGSGRPIDEIDACCRRHDLCYGMALDSGDCGNLLMEYIDPYDWSCVNHTPVCTHTPSQSKCQQALCWCDRMVVECWSLYPLPGQKLGCNRTPKSKKSDRRRH</sequence>
<evidence type="ECO:0000256" key="2">
    <source>
        <dbReference type="ARBA" id="ARBA00022525"/>
    </source>
</evidence>
<dbReference type="SMART" id="SM00085">
    <property type="entry name" value="PA2c"/>
    <property type="match status" value="1"/>
</dbReference>
<keyword evidence="5 8" id="KW-0106">Calcium</keyword>
<dbReference type="CDD" id="cd00125">
    <property type="entry name" value="PLA2c"/>
    <property type="match status" value="1"/>
</dbReference>
<keyword evidence="8" id="KW-0443">Lipid metabolism</keyword>
<evidence type="ECO:0000256" key="4">
    <source>
        <dbReference type="PIRSR" id="PIRSR601211-1"/>
    </source>
</evidence>
<organism evidence="10 11">
    <name type="scientific">Steinernema glaseri</name>
    <dbReference type="NCBI Taxonomy" id="37863"/>
    <lineage>
        <taxon>Eukaryota</taxon>
        <taxon>Metazoa</taxon>
        <taxon>Ecdysozoa</taxon>
        <taxon>Nematoda</taxon>
        <taxon>Chromadorea</taxon>
        <taxon>Rhabditida</taxon>
        <taxon>Tylenchina</taxon>
        <taxon>Panagrolaimomorpha</taxon>
        <taxon>Strongyloidoidea</taxon>
        <taxon>Steinernematidae</taxon>
        <taxon>Steinernema</taxon>
    </lineage>
</organism>
<dbReference type="GO" id="GO:0004623">
    <property type="term" value="F:phospholipase A2 activity"/>
    <property type="evidence" value="ECO:0007669"/>
    <property type="project" value="UniProtKB-EC"/>
</dbReference>
<keyword evidence="2 8" id="KW-0964">Secreted</keyword>
<dbReference type="WBParaSite" id="L893_g18146.t1">
    <property type="protein sequence ID" value="L893_g18146.t1"/>
    <property type="gene ID" value="L893_g18146"/>
</dbReference>
<proteinExistence type="inferred from homology"/>
<dbReference type="GO" id="GO:0005509">
    <property type="term" value="F:calcium ion binding"/>
    <property type="evidence" value="ECO:0007669"/>
    <property type="project" value="InterPro"/>
</dbReference>
<feature type="binding site" evidence="5">
    <location>
        <position position="79"/>
    </location>
    <ligand>
        <name>Ca(2+)</name>
        <dbReference type="ChEBI" id="CHEBI:29108"/>
    </ligand>
</feature>
<feature type="binding site" evidence="5">
    <location>
        <position position="60"/>
    </location>
    <ligand>
        <name>Ca(2+)</name>
        <dbReference type="ChEBI" id="CHEBI:29108"/>
    </ligand>
</feature>
<reference evidence="11" key="1">
    <citation type="submission" date="2016-11" db="UniProtKB">
        <authorList>
            <consortium name="WormBaseParasite"/>
        </authorList>
    </citation>
    <scope>IDENTIFICATION</scope>
</reference>
<dbReference type="AlphaFoldDB" id="A0A1I7YNK4"/>
<feature type="binding site" evidence="5">
    <location>
        <position position="58"/>
    </location>
    <ligand>
        <name>Ca(2+)</name>
        <dbReference type="ChEBI" id="CHEBI:29108"/>
    </ligand>
</feature>
<dbReference type="PRINTS" id="PR00389">
    <property type="entry name" value="PHPHLIPASEA2"/>
</dbReference>
<dbReference type="InterPro" id="IPR001211">
    <property type="entry name" value="PLA2"/>
</dbReference>
<name>A0A1I7YNK4_9BILA</name>
<protein>
    <recommendedName>
        <fullName evidence="8">Phospholipase A2</fullName>
        <ecNumber evidence="8">3.1.1.4</ecNumber>
    </recommendedName>
</protein>
<comment type="subcellular location">
    <subcellularLocation>
        <location evidence="1 8">Secreted</location>
    </subcellularLocation>
</comment>
<comment type="similarity">
    <text evidence="7">Belongs to the phospholipase A2 family.</text>
</comment>
<feature type="active site" evidence="4">
    <location>
        <position position="78"/>
    </location>
</feature>
<dbReference type="SUPFAM" id="SSF48619">
    <property type="entry name" value="Phospholipase A2, PLA2"/>
    <property type="match status" value="1"/>
</dbReference>
<keyword evidence="10" id="KW-1185">Reference proteome</keyword>
<evidence type="ECO:0000256" key="3">
    <source>
        <dbReference type="ARBA" id="ARBA00023157"/>
    </source>
</evidence>
<evidence type="ECO:0000256" key="7">
    <source>
        <dbReference type="RuleBase" id="RU003654"/>
    </source>
</evidence>
<keyword evidence="3 6" id="KW-1015">Disulfide bond</keyword>
<evidence type="ECO:0000256" key="6">
    <source>
        <dbReference type="PIRSR" id="PIRSR601211-3"/>
    </source>
</evidence>
<dbReference type="InterPro" id="IPR033113">
    <property type="entry name" value="PLA2_histidine"/>
</dbReference>
<feature type="disulfide bond" evidence="6">
    <location>
        <begin position="74"/>
        <end position="136"/>
    </location>
</feature>
<comment type="catalytic activity">
    <reaction evidence="8">
        <text>a 1,2-diacyl-sn-glycero-3-phosphocholine + H2O = a 1-acyl-sn-glycero-3-phosphocholine + a fatty acid + H(+)</text>
        <dbReference type="Rhea" id="RHEA:15801"/>
        <dbReference type="ChEBI" id="CHEBI:15377"/>
        <dbReference type="ChEBI" id="CHEBI:15378"/>
        <dbReference type="ChEBI" id="CHEBI:28868"/>
        <dbReference type="ChEBI" id="CHEBI:57643"/>
        <dbReference type="ChEBI" id="CHEBI:58168"/>
        <dbReference type="EC" id="3.1.1.4"/>
    </reaction>
</comment>
<keyword evidence="5" id="KW-0479">Metal-binding</keyword>
<dbReference type="InterPro" id="IPR016090">
    <property type="entry name" value="PLA2-like_dom"/>
</dbReference>
<keyword evidence="8" id="KW-0378">Hydrolase</keyword>
<comment type="cofactor">
    <cofactor evidence="5">
        <name>Ca(2+)</name>
        <dbReference type="ChEBI" id="CHEBI:29108"/>
    </cofactor>
    <text evidence="5">Binds 1 Ca(2+) ion per subunit.</text>
</comment>
<feature type="disulfide bond" evidence="6">
    <location>
        <begin position="113"/>
        <end position="127"/>
    </location>
</feature>
<feature type="signal peptide" evidence="8">
    <location>
        <begin position="1"/>
        <end position="20"/>
    </location>
</feature>